<comment type="caution">
    <text evidence="3">The sequence shown here is derived from an EMBL/GenBank/DDBJ whole genome shotgun (WGS) entry which is preliminary data.</text>
</comment>
<proteinExistence type="predicted"/>
<reference evidence="3 4" key="1">
    <citation type="journal article" date="2019" name="Nat. Ecol. Evol.">
        <title>Megaphylogeny resolves global patterns of mushroom evolution.</title>
        <authorList>
            <person name="Varga T."/>
            <person name="Krizsan K."/>
            <person name="Foldi C."/>
            <person name="Dima B."/>
            <person name="Sanchez-Garcia M."/>
            <person name="Sanchez-Ramirez S."/>
            <person name="Szollosi G.J."/>
            <person name="Szarkandi J.G."/>
            <person name="Papp V."/>
            <person name="Albert L."/>
            <person name="Andreopoulos W."/>
            <person name="Angelini C."/>
            <person name="Antonin V."/>
            <person name="Barry K.W."/>
            <person name="Bougher N.L."/>
            <person name="Buchanan P."/>
            <person name="Buyck B."/>
            <person name="Bense V."/>
            <person name="Catcheside P."/>
            <person name="Chovatia M."/>
            <person name="Cooper J."/>
            <person name="Damon W."/>
            <person name="Desjardin D."/>
            <person name="Finy P."/>
            <person name="Geml J."/>
            <person name="Haridas S."/>
            <person name="Hughes K."/>
            <person name="Justo A."/>
            <person name="Karasinski D."/>
            <person name="Kautmanova I."/>
            <person name="Kiss B."/>
            <person name="Kocsube S."/>
            <person name="Kotiranta H."/>
            <person name="LaButti K.M."/>
            <person name="Lechner B.E."/>
            <person name="Liimatainen K."/>
            <person name="Lipzen A."/>
            <person name="Lukacs Z."/>
            <person name="Mihaltcheva S."/>
            <person name="Morgado L.N."/>
            <person name="Niskanen T."/>
            <person name="Noordeloos M.E."/>
            <person name="Ohm R.A."/>
            <person name="Ortiz-Santana B."/>
            <person name="Ovrebo C."/>
            <person name="Racz N."/>
            <person name="Riley R."/>
            <person name="Savchenko A."/>
            <person name="Shiryaev A."/>
            <person name="Soop K."/>
            <person name="Spirin V."/>
            <person name="Szebenyi C."/>
            <person name="Tomsovsky M."/>
            <person name="Tulloss R.E."/>
            <person name="Uehling J."/>
            <person name="Grigoriev I.V."/>
            <person name="Vagvolgyi C."/>
            <person name="Papp T."/>
            <person name="Martin F.M."/>
            <person name="Miettinen O."/>
            <person name="Hibbett D.S."/>
            <person name="Nagy L.G."/>
        </authorList>
    </citation>
    <scope>NUCLEOTIDE SEQUENCE [LARGE SCALE GENOMIC DNA]</scope>
    <source>
        <strain evidence="3 4">FP101781</strain>
    </source>
</reference>
<keyword evidence="4" id="KW-1185">Reference proteome</keyword>
<dbReference type="AlphaFoldDB" id="A0A4Y7RKS8"/>
<name>A0A4Y7RKS8_COPMI</name>
<feature type="region of interest" description="Disordered" evidence="1">
    <location>
        <begin position="34"/>
        <end position="82"/>
    </location>
</feature>
<dbReference type="EMBL" id="QPFP01000506">
    <property type="protein sequence ID" value="TEB09411.1"/>
    <property type="molecule type" value="Genomic_DNA"/>
</dbReference>
<gene>
    <name evidence="3" type="ORF">FA13DRAFT_1107638</name>
</gene>
<keyword evidence="2" id="KW-0472">Membrane</keyword>
<evidence type="ECO:0000313" key="4">
    <source>
        <dbReference type="Proteomes" id="UP000298030"/>
    </source>
</evidence>
<keyword evidence="2" id="KW-1133">Transmembrane helix</keyword>
<accession>A0A4Y7RKS8</accession>
<evidence type="ECO:0000313" key="3">
    <source>
        <dbReference type="EMBL" id="TEB09411.1"/>
    </source>
</evidence>
<dbReference type="Proteomes" id="UP000298030">
    <property type="component" value="Unassembled WGS sequence"/>
</dbReference>
<protein>
    <submittedName>
        <fullName evidence="3">Uncharacterized protein</fullName>
    </submittedName>
</protein>
<evidence type="ECO:0000256" key="1">
    <source>
        <dbReference type="SAM" id="MobiDB-lite"/>
    </source>
</evidence>
<keyword evidence="2" id="KW-0812">Transmembrane</keyword>
<feature type="transmembrane region" description="Helical" evidence="2">
    <location>
        <begin position="78"/>
        <end position="98"/>
    </location>
</feature>
<feature type="compositionally biased region" description="Basic residues" evidence="1">
    <location>
        <begin position="55"/>
        <end position="74"/>
    </location>
</feature>
<organism evidence="3 4">
    <name type="scientific">Coprinellus micaceus</name>
    <name type="common">Glistening ink-cap mushroom</name>
    <name type="synonym">Coprinus micaceus</name>
    <dbReference type="NCBI Taxonomy" id="71717"/>
    <lineage>
        <taxon>Eukaryota</taxon>
        <taxon>Fungi</taxon>
        <taxon>Dikarya</taxon>
        <taxon>Basidiomycota</taxon>
        <taxon>Agaricomycotina</taxon>
        <taxon>Agaricomycetes</taxon>
        <taxon>Agaricomycetidae</taxon>
        <taxon>Agaricales</taxon>
        <taxon>Agaricineae</taxon>
        <taxon>Psathyrellaceae</taxon>
        <taxon>Coprinellus</taxon>
    </lineage>
</organism>
<evidence type="ECO:0000256" key="2">
    <source>
        <dbReference type="SAM" id="Phobius"/>
    </source>
</evidence>
<sequence length="160" mass="18081">MVLLPPPIQYTDRTLTADDHFIPLHWEDSQELARPTCTTPSISRPHAPNNDAQTQRHHLRHRGRFPPSTRRSRRQREGFGSVGGTLVASGGIALPFLMRPCAYRRFRQTRRRMTSAYFEGSGPAALGHGSKGSLDLRWFATPRQSGERCWPDMAYPPSTS</sequence>